<sequence>MSAGFESTVILSLIHISSPISSSSSPSSSSLKSCLLNALHFCCNKQRLVLETPSLSMRLRPKRTCSSVEVFGGFHIKQQKFSFFIVR</sequence>
<accession>A0A8T2GUP7</accession>
<keyword evidence="2" id="KW-1185">Reference proteome</keyword>
<evidence type="ECO:0000313" key="2">
    <source>
        <dbReference type="Proteomes" id="UP000694240"/>
    </source>
</evidence>
<dbReference type="Proteomes" id="UP000694240">
    <property type="component" value="Chromosome 1"/>
</dbReference>
<comment type="caution">
    <text evidence="1">The sequence shown here is derived from an EMBL/GenBank/DDBJ whole genome shotgun (WGS) entry which is preliminary data.</text>
</comment>
<protein>
    <submittedName>
        <fullName evidence="1">Uncharacterized protein</fullName>
    </submittedName>
</protein>
<dbReference type="AlphaFoldDB" id="A0A8T2GUP7"/>
<dbReference type="EMBL" id="JAEFBK010000001">
    <property type="protein sequence ID" value="KAG7651013.1"/>
    <property type="molecule type" value="Genomic_DNA"/>
</dbReference>
<proteinExistence type="predicted"/>
<evidence type="ECO:0000313" key="1">
    <source>
        <dbReference type="EMBL" id="KAG7651013.1"/>
    </source>
</evidence>
<gene>
    <name evidence="1" type="ORF">ISN45_At01g059160</name>
</gene>
<organism evidence="1 2">
    <name type="scientific">Arabidopsis thaliana x Arabidopsis arenosa</name>
    <dbReference type="NCBI Taxonomy" id="1240361"/>
    <lineage>
        <taxon>Eukaryota</taxon>
        <taxon>Viridiplantae</taxon>
        <taxon>Streptophyta</taxon>
        <taxon>Embryophyta</taxon>
        <taxon>Tracheophyta</taxon>
        <taxon>Spermatophyta</taxon>
        <taxon>Magnoliopsida</taxon>
        <taxon>eudicotyledons</taxon>
        <taxon>Gunneridae</taxon>
        <taxon>Pentapetalae</taxon>
        <taxon>rosids</taxon>
        <taxon>malvids</taxon>
        <taxon>Brassicales</taxon>
        <taxon>Brassicaceae</taxon>
        <taxon>Camelineae</taxon>
        <taxon>Arabidopsis</taxon>
    </lineage>
</organism>
<name>A0A8T2GUP7_9BRAS</name>
<reference evidence="1 2" key="1">
    <citation type="submission" date="2020-12" db="EMBL/GenBank/DDBJ databases">
        <title>Concerted genomic and epigenomic changes stabilize Arabidopsis allopolyploids.</title>
        <authorList>
            <person name="Chen Z."/>
        </authorList>
    </citation>
    <scope>NUCLEOTIDE SEQUENCE [LARGE SCALE GENOMIC DNA]</scope>
    <source>
        <strain evidence="1">Allo738</strain>
        <tissue evidence="1">Leaf</tissue>
    </source>
</reference>